<evidence type="ECO:0000256" key="2">
    <source>
        <dbReference type="ARBA" id="ARBA00022840"/>
    </source>
</evidence>
<dbReference type="InterPro" id="IPR025944">
    <property type="entry name" value="Sigma_54_int_dom_CS"/>
</dbReference>
<evidence type="ECO:0000256" key="4">
    <source>
        <dbReference type="ARBA" id="ARBA00023125"/>
    </source>
</evidence>
<dbReference type="PANTHER" id="PTHR32071:SF117">
    <property type="entry name" value="PTS-DEPENDENT DIHYDROXYACETONE KINASE OPERON REGULATORY PROTEIN-RELATED"/>
    <property type="match status" value="1"/>
</dbReference>
<dbReference type="InterPro" id="IPR058031">
    <property type="entry name" value="AAA_lid_NorR"/>
</dbReference>
<dbReference type="Gene3D" id="1.10.10.60">
    <property type="entry name" value="Homeodomain-like"/>
    <property type="match status" value="1"/>
</dbReference>
<evidence type="ECO:0000256" key="1">
    <source>
        <dbReference type="ARBA" id="ARBA00022741"/>
    </source>
</evidence>
<dbReference type="InterPro" id="IPR027417">
    <property type="entry name" value="P-loop_NTPase"/>
</dbReference>
<feature type="domain" description="Sigma-54 factor interaction" evidence="6">
    <location>
        <begin position="1"/>
        <end position="49"/>
    </location>
</feature>
<dbReference type="GO" id="GO:0006355">
    <property type="term" value="P:regulation of DNA-templated transcription"/>
    <property type="evidence" value="ECO:0007669"/>
    <property type="project" value="InterPro"/>
</dbReference>
<keyword evidence="4" id="KW-0238">DNA-binding</keyword>
<dbReference type="GO" id="GO:0003677">
    <property type="term" value="F:DNA binding"/>
    <property type="evidence" value="ECO:0007669"/>
    <property type="project" value="UniProtKB-KW"/>
</dbReference>
<evidence type="ECO:0000256" key="3">
    <source>
        <dbReference type="ARBA" id="ARBA00023015"/>
    </source>
</evidence>
<proteinExistence type="predicted"/>
<dbReference type="SUPFAM" id="SSF52540">
    <property type="entry name" value="P-loop containing nucleoside triphosphate hydrolases"/>
    <property type="match status" value="1"/>
</dbReference>
<name>A0A5K7Z313_9BACT</name>
<accession>A0A5K7Z313</accession>
<keyword evidence="3" id="KW-0805">Transcription regulation</keyword>
<dbReference type="Pfam" id="PF25601">
    <property type="entry name" value="AAA_lid_14"/>
    <property type="match status" value="1"/>
</dbReference>
<protein>
    <recommendedName>
        <fullName evidence="6">Sigma-54 factor interaction domain-containing protein</fullName>
    </recommendedName>
</protein>
<sequence>MRHFVKIKSLAMNKLPITEIDRTALHWLENYPWPGNVRELENLVERALILHNTGPLVIEPFESEIECAASSVSRKAQRPDPLSQVVASHIQQALAYAGGRIEGQGGAAELLEEHPSTLRARMRRLGIPFGRKAKTAVQPEH</sequence>
<dbReference type="OrthoDB" id="5460973at2"/>
<dbReference type="KEGG" id="dwd:DSCW_24570"/>
<dbReference type="PANTHER" id="PTHR32071">
    <property type="entry name" value="TRANSCRIPTIONAL REGULATORY PROTEIN"/>
    <property type="match status" value="1"/>
</dbReference>
<evidence type="ECO:0000313" key="7">
    <source>
        <dbReference type="EMBL" id="BBO75040.1"/>
    </source>
</evidence>
<dbReference type="RefSeq" id="WP_155303998.1">
    <property type="nucleotide sequence ID" value="NZ_AP021875.1"/>
</dbReference>
<evidence type="ECO:0000313" key="8">
    <source>
        <dbReference type="Proteomes" id="UP000427769"/>
    </source>
</evidence>
<evidence type="ECO:0000259" key="6">
    <source>
        <dbReference type="PROSITE" id="PS50045"/>
    </source>
</evidence>
<dbReference type="GO" id="GO:0005524">
    <property type="term" value="F:ATP binding"/>
    <property type="evidence" value="ECO:0007669"/>
    <property type="project" value="UniProtKB-KW"/>
</dbReference>
<dbReference type="PROSITE" id="PS50045">
    <property type="entry name" value="SIGMA54_INTERACT_4"/>
    <property type="match status" value="1"/>
</dbReference>
<organism evidence="7 8">
    <name type="scientific">Desulfosarcina widdelii</name>
    <dbReference type="NCBI Taxonomy" id="947919"/>
    <lineage>
        <taxon>Bacteria</taxon>
        <taxon>Pseudomonadati</taxon>
        <taxon>Thermodesulfobacteriota</taxon>
        <taxon>Desulfobacteria</taxon>
        <taxon>Desulfobacterales</taxon>
        <taxon>Desulfosarcinaceae</taxon>
        <taxon>Desulfosarcina</taxon>
    </lineage>
</organism>
<keyword evidence="8" id="KW-1185">Reference proteome</keyword>
<dbReference type="InterPro" id="IPR002078">
    <property type="entry name" value="Sigma_54_int"/>
</dbReference>
<dbReference type="AlphaFoldDB" id="A0A5K7Z313"/>
<dbReference type="PROSITE" id="PS00688">
    <property type="entry name" value="SIGMA54_INTERACT_3"/>
    <property type="match status" value="1"/>
</dbReference>
<keyword evidence="1" id="KW-0547">Nucleotide-binding</keyword>
<keyword evidence="5" id="KW-0804">Transcription</keyword>
<evidence type="ECO:0000256" key="5">
    <source>
        <dbReference type="ARBA" id="ARBA00023163"/>
    </source>
</evidence>
<dbReference type="EMBL" id="AP021875">
    <property type="protein sequence ID" value="BBO75040.1"/>
    <property type="molecule type" value="Genomic_DNA"/>
</dbReference>
<gene>
    <name evidence="7" type="ORF">DSCW_24570</name>
</gene>
<reference evidence="7 8" key="1">
    <citation type="submission" date="2019-11" db="EMBL/GenBank/DDBJ databases">
        <title>Comparative genomics of hydrocarbon-degrading Desulfosarcina strains.</title>
        <authorList>
            <person name="Watanabe M."/>
            <person name="Kojima H."/>
            <person name="Fukui M."/>
        </authorList>
    </citation>
    <scope>NUCLEOTIDE SEQUENCE [LARGE SCALE GENOMIC DNA]</scope>
    <source>
        <strain evidence="7 8">PP31</strain>
    </source>
</reference>
<dbReference type="Proteomes" id="UP000427769">
    <property type="component" value="Chromosome"/>
</dbReference>
<dbReference type="Gene3D" id="1.10.8.60">
    <property type="match status" value="1"/>
</dbReference>
<keyword evidence="2" id="KW-0067">ATP-binding</keyword>